<accession>A0A914M510</accession>
<dbReference type="GO" id="GO:0005794">
    <property type="term" value="C:Golgi apparatus"/>
    <property type="evidence" value="ECO:0007669"/>
    <property type="project" value="TreeGrafter"/>
</dbReference>
<sequence length="71" mass="8308">MRMAAPSKVFTDEYPSVLLRTVHSVINRTPDNLLREVVLVDDFSQHGKKYIYNRTSFMYKPLGSENNLKFK</sequence>
<keyword evidence="1" id="KW-1015">Disulfide bond</keyword>
<dbReference type="PANTHER" id="PTHR11675">
    <property type="entry name" value="N-ACETYLGALACTOSAMINYLTRANSFERASE"/>
    <property type="match status" value="1"/>
</dbReference>
<evidence type="ECO:0000313" key="2">
    <source>
        <dbReference type="Proteomes" id="UP000887563"/>
    </source>
</evidence>
<dbReference type="GO" id="GO:0004653">
    <property type="term" value="F:polypeptide N-acetylgalactosaminyltransferase activity"/>
    <property type="evidence" value="ECO:0007669"/>
    <property type="project" value="TreeGrafter"/>
</dbReference>
<dbReference type="InterPro" id="IPR029044">
    <property type="entry name" value="Nucleotide-diphossugar_trans"/>
</dbReference>
<keyword evidence="2" id="KW-1185">Reference proteome</keyword>
<dbReference type="Gene3D" id="3.90.550.10">
    <property type="entry name" value="Spore Coat Polysaccharide Biosynthesis Protein SpsA, Chain A"/>
    <property type="match status" value="1"/>
</dbReference>
<proteinExistence type="predicted"/>
<protein>
    <submittedName>
        <fullName evidence="3">Uncharacterized protein</fullName>
    </submittedName>
</protein>
<organism evidence="2 3">
    <name type="scientific">Meloidogyne incognita</name>
    <name type="common">Southern root-knot nematode worm</name>
    <name type="synonym">Oxyuris incognita</name>
    <dbReference type="NCBI Taxonomy" id="6306"/>
    <lineage>
        <taxon>Eukaryota</taxon>
        <taxon>Metazoa</taxon>
        <taxon>Ecdysozoa</taxon>
        <taxon>Nematoda</taxon>
        <taxon>Chromadorea</taxon>
        <taxon>Rhabditida</taxon>
        <taxon>Tylenchina</taxon>
        <taxon>Tylenchomorpha</taxon>
        <taxon>Tylenchoidea</taxon>
        <taxon>Meloidogynidae</taxon>
        <taxon>Meloidogyninae</taxon>
        <taxon>Meloidogyne</taxon>
        <taxon>Meloidogyne incognita group</taxon>
    </lineage>
</organism>
<dbReference type="GO" id="GO:0006493">
    <property type="term" value="P:protein O-linked glycosylation"/>
    <property type="evidence" value="ECO:0007669"/>
    <property type="project" value="TreeGrafter"/>
</dbReference>
<dbReference type="Proteomes" id="UP000887563">
    <property type="component" value="Unplaced"/>
</dbReference>
<dbReference type="PANTHER" id="PTHR11675:SF126">
    <property type="entry name" value="RICIN B LECTIN DOMAIN-CONTAINING PROTEIN"/>
    <property type="match status" value="1"/>
</dbReference>
<evidence type="ECO:0000313" key="3">
    <source>
        <dbReference type="WBParaSite" id="Minc3s01292g22545"/>
    </source>
</evidence>
<dbReference type="WBParaSite" id="Minc3s01292g22545">
    <property type="protein sequence ID" value="Minc3s01292g22545"/>
    <property type="gene ID" value="Minc3s01292g22545"/>
</dbReference>
<evidence type="ECO:0000256" key="1">
    <source>
        <dbReference type="ARBA" id="ARBA00023157"/>
    </source>
</evidence>
<dbReference type="AlphaFoldDB" id="A0A914M510"/>
<reference evidence="3" key="1">
    <citation type="submission" date="2022-11" db="UniProtKB">
        <authorList>
            <consortium name="WormBaseParasite"/>
        </authorList>
    </citation>
    <scope>IDENTIFICATION</scope>
</reference>
<name>A0A914M510_MELIC</name>